<dbReference type="PhylomeDB" id="E9G3B0"/>
<evidence type="ECO:0000259" key="13">
    <source>
        <dbReference type="Pfam" id="PF08492"/>
    </source>
</evidence>
<dbReference type="Pfam" id="PF08492">
    <property type="entry name" value="SRP72"/>
    <property type="match status" value="1"/>
</dbReference>
<reference evidence="14 15" key="1">
    <citation type="journal article" date="2011" name="Science">
        <title>The ecoresponsive genome of Daphnia pulex.</title>
        <authorList>
            <person name="Colbourne J.K."/>
            <person name="Pfrender M.E."/>
            <person name="Gilbert D."/>
            <person name="Thomas W.K."/>
            <person name="Tucker A."/>
            <person name="Oakley T.H."/>
            <person name="Tokishita S."/>
            <person name="Aerts A."/>
            <person name="Arnold G.J."/>
            <person name="Basu M.K."/>
            <person name="Bauer D.J."/>
            <person name="Caceres C.E."/>
            <person name="Carmel L."/>
            <person name="Casola C."/>
            <person name="Choi J.H."/>
            <person name="Detter J.C."/>
            <person name="Dong Q."/>
            <person name="Dusheyko S."/>
            <person name="Eads B.D."/>
            <person name="Frohlich T."/>
            <person name="Geiler-Samerotte K.A."/>
            <person name="Gerlach D."/>
            <person name="Hatcher P."/>
            <person name="Jogdeo S."/>
            <person name="Krijgsveld J."/>
            <person name="Kriventseva E.V."/>
            <person name="Kultz D."/>
            <person name="Laforsch C."/>
            <person name="Lindquist E."/>
            <person name="Lopez J."/>
            <person name="Manak J.R."/>
            <person name="Muller J."/>
            <person name="Pangilinan J."/>
            <person name="Patwardhan R.P."/>
            <person name="Pitluck S."/>
            <person name="Pritham E.J."/>
            <person name="Rechtsteiner A."/>
            <person name="Rho M."/>
            <person name="Rogozin I.B."/>
            <person name="Sakarya O."/>
            <person name="Salamov A."/>
            <person name="Schaack S."/>
            <person name="Shapiro H."/>
            <person name="Shiga Y."/>
            <person name="Skalitzky C."/>
            <person name="Smith Z."/>
            <person name="Souvorov A."/>
            <person name="Sung W."/>
            <person name="Tang Z."/>
            <person name="Tsuchiya D."/>
            <person name="Tu H."/>
            <person name="Vos H."/>
            <person name="Wang M."/>
            <person name="Wolf Y.I."/>
            <person name="Yamagata H."/>
            <person name="Yamada T."/>
            <person name="Ye Y."/>
            <person name="Shaw J.R."/>
            <person name="Andrews J."/>
            <person name="Crease T.J."/>
            <person name="Tang H."/>
            <person name="Lucas S.M."/>
            <person name="Robertson H.M."/>
            <person name="Bork P."/>
            <person name="Koonin E.V."/>
            <person name="Zdobnov E.M."/>
            <person name="Grigoriev I.V."/>
            <person name="Lynch M."/>
            <person name="Boore J.L."/>
        </authorList>
    </citation>
    <scope>NUCLEOTIDE SEQUENCE [LARGE SCALE GENOMIC DNA]</scope>
</reference>
<dbReference type="OMA" id="NDMKVLA"/>
<dbReference type="InterPro" id="IPR019734">
    <property type="entry name" value="TPR_rpt"/>
</dbReference>
<keyword evidence="5 11" id="KW-0963">Cytoplasm</keyword>
<evidence type="ECO:0000256" key="10">
    <source>
        <dbReference type="ARBA" id="ARBA00023274"/>
    </source>
</evidence>
<evidence type="ECO:0000256" key="4">
    <source>
        <dbReference type="ARBA" id="ARBA00018350"/>
    </source>
</evidence>
<dbReference type="PANTHER" id="PTHR14094">
    <property type="entry name" value="SIGNAL RECOGNITION PARTICLE 72"/>
    <property type="match status" value="1"/>
</dbReference>
<dbReference type="OrthoDB" id="5421607at2759"/>
<dbReference type="GO" id="GO:0006614">
    <property type="term" value="P:SRP-dependent cotranslational protein targeting to membrane"/>
    <property type="evidence" value="ECO:0000318"/>
    <property type="project" value="GO_Central"/>
</dbReference>
<dbReference type="SUPFAM" id="SSF48452">
    <property type="entry name" value="TPR-like"/>
    <property type="match status" value="2"/>
</dbReference>
<evidence type="ECO:0000256" key="2">
    <source>
        <dbReference type="ARBA" id="ARBA00004496"/>
    </source>
</evidence>
<dbReference type="GO" id="GO:0008312">
    <property type="term" value="F:7S RNA binding"/>
    <property type="evidence" value="ECO:0000318"/>
    <property type="project" value="GO_Central"/>
</dbReference>
<dbReference type="EMBL" id="GL732531">
    <property type="protein sequence ID" value="EFX86020.1"/>
    <property type="molecule type" value="Genomic_DNA"/>
</dbReference>
<dbReference type="Gene3D" id="1.25.40.10">
    <property type="entry name" value="Tetratricopeptide repeat domain"/>
    <property type="match status" value="2"/>
</dbReference>
<protein>
    <recommendedName>
        <fullName evidence="4 11">Signal recognition particle subunit SRP72</fullName>
    </recommendedName>
</protein>
<evidence type="ECO:0000256" key="7">
    <source>
        <dbReference type="ARBA" id="ARBA00022803"/>
    </source>
</evidence>
<evidence type="ECO:0000256" key="1">
    <source>
        <dbReference type="ARBA" id="ARBA00004240"/>
    </source>
</evidence>
<feature type="domain" description="Signal recognition particle SRP72 subunit RNA-binding" evidence="13">
    <location>
        <begin position="542"/>
        <end position="590"/>
    </location>
</feature>
<sequence length="670" mass="74289">MAVPKTDVNLTALYSELNKFGKNGDYNRAIKVAKKILQEAPDEVNAQHCLVVCYIQESDFKNGLSTINKNAALSDSMTFEKAYCLYRLNRTQESLAVLNKENNPEAKHKELKAQVLYRMERFVECLELYKDLIKNTQDDYEAERETNLSAVVASLSLEGTKTSLPMSRDDSYELSYNESIRLLGEGKNAEAEAQLRKAETLCRKSLEEDGATEEEIEDELALIRVQLGYATQLQGRTSESQQMYQMVLKQKPSDVALSAIASNNSAVINGAQNIFDSRRKLKMTRSTVEENEAKFTTRQKQALAVNQCLFLGATSQAEQCRKAIEELKKDYPEGIIEVLLLQATLEFKANRLEEALATLASSKPDSALTAGLAALQLLLEKREFDRAITHLEQLLKQHFRLGLLGSLVSLHSARGQRDKAISLVNEALDKFNKTKADNQVKLLRQAAAFHLKGGEPEKAAACLEQLWKLDSSDTATLARLVLLYSQFDPATAQKKSQQLPPLALDAGVGALDVDALESATWALGLKHARKGPPTGGPTSPGSTGSKKLDEKALAKKKLKKRKKLPKRYDPKVTPDPERWLPRRERSTYRPKKQRDRRYRDARPDVGKGTQGSSAAMQEAENKFDMSNVKASAKPAAAAASSPTTKSIPAATSQRSKPGQGQKKKKRSGKF</sequence>
<gene>
    <name evidence="14" type="ORF">DAPPUDRAFT_309061</name>
</gene>
<dbReference type="FunFam" id="1.25.40.10:FF:000062">
    <property type="entry name" value="Signal recognition particle subunit SRP72"/>
    <property type="match status" value="1"/>
</dbReference>
<keyword evidence="15" id="KW-1185">Reference proteome</keyword>
<comment type="subcellular location">
    <subcellularLocation>
        <location evidence="2 11">Cytoplasm</location>
    </subcellularLocation>
    <subcellularLocation>
        <location evidence="1">Endoplasmic reticulum</location>
    </subcellularLocation>
</comment>
<name>E9G3B0_DAPPU</name>
<dbReference type="InParanoid" id="E9G3B0"/>
<dbReference type="KEGG" id="dpx:DAPPUDRAFT_309061"/>
<evidence type="ECO:0000313" key="14">
    <source>
        <dbReference type="EMBL" id="EFX86020.1"/>
    </source>
</evidence>
<dbReference type="Proteomes" id="UP000000305">
    <property type="component" value="Unassembled WGS sequence"/>
</dbReference>
<dbReference type="eggNOG" id="KOG2376">
    <property type="taxonomic scope" value="Eukaryota"/>
</dbReference>
<evidence type="ECO:0000256" key="6">
    <source>
        <dbReference type="ARBA" id="ARBA00022737"/>
    </source>
</evidence>
<dbReference type="PIRSF" id="PIRSF038922">
    <property type="entry name" value="SRP72"/>
    <property type="match status" value="1"/>
</dbReference>
<dbReference type="SMART" id="SM00028">
    <property type="entry name" value="TPR"/>
    <property type="match status" value="4"/>
</dbReference>
<dbReference type="AlphaFoldDB" id="E9G3B0"/>
<feature type="compositionally biased region" description="Low complexity" evidence="12">
    <location>
        <begin position="629"/>
        <end position="660"/>
    </location>
</feature>
<proteinExistence type="inferred from homology"/>
<dbReference type="STRING" id="6669.E9G3B0"/>
<dbReference type="Pfam" id="PF17004">
    <property type="entry name" value="SRP_TPR_like"/>
    <property type="match status" value="1"/>
</dbReference>
<evidence type="ECO:0000256" key="3">
    <source>
        <dbReference type="ARBA" id="ARBA00007676"/>
    </source>
</evidence>
<dbReference type="InterPro" id="IPR013699">
    <property type="entry name" value="Signal_recog_part_SRP72_RNA-bd"/>
</dbReference>
<dbReference type="FunCoup" id="E9G3B0">
    <property type="interactions" value="1111"/>
</dbReference>
<keyword evidence="10 11" id="KW-0687">Ribonucleoprotein</keyword>
<feature type="compositionally biased region" description="Basic residues" evidence="12">
    <location>
        <begin position="554"/>
        <end position="565"/>
    </location>
</feature>
<accession>E9G3B0</accession>
<keyword evidence="6" id="KW-0677">Repeat</keyword>
<dbReference type="PANTHER" id="PTHR14094:SF9">
    <property type="entry name" value="SIGNAL RECOGNITION PARTICLE SUBUNIT SRP72"/>
    <property type="match status" value="1"/>
</dbReference>
<feature type="compositionally biased region" description="Basic residues" evidence="12">
    <location>
        <begin position="661"/>
        <end position="670"/>
    </location>
</feature>
<evidence type="ECO:0000313" key="15">
    <source>
        <dbReference type="Proteomes" id="UP000000305"/>
    </source>
</evidence>
<evidence type="ECO:0000256" key="8">
    <source>
        <dbReference type="ARBA" id="ARBA00022824"/>
    </source>
</evidence>
<feature type="compositionally biased region" description="Basic and acidic residues" evidence="12">
    <location>
        <begin position="566"/>
        <end position="587"/>
    </location>
</feature>
<dbReference type="InterPro" id="IPR031545">
    <property type="entry name" value="SRP72_TPR-like"/>
</dbReference>
<organism evidence="14 15">
    <name type="scientific">Daphnia pulex</name>
    <name type="common">Water flea</name>
    <dbReference type="NCBI Taxonomy" id="6669"/>
    <lineage>
        <taxon>Eukaryota</taxon>
        <taxon>Metazoa</taxon>
        <taxon>Ecdysozoa</taxon>
        <taxon>Arthropoda</taxon>
        <taxon>Crustacea</taxon>
        <taxon>Branchiopoda</taxon>
        <taxon>Diplostraca</taxon>
        <taxon>Cladocera</taxon>
        <taxon>Anomopoda</taxon>
        <taxon>Daphniidae</taxon>
        <taxon>Daphnia</taxon>
    </lineage>
</organism>
<dbReference type="GO" id="GO:0005786">
    <property type="term" value="C:signal recognition particle, endoplasmic reticulum targeting"/>
    <property type="evidence" value="ECO:0000318"/>
    <property type="project" value="GO_Central"/>
</dbReference>
<dbReference type="InterPro" id="IPR026270">
    <property type="entry name" value="SRP72"/>
</dbReference>
<keyword evidence="8" id="KW-0256">Endoplasmic reticulum</keyword>
<feature type="compositionally biased region" description="Low complexity" evidence="12">
    <location>
        <begin position="536"/>
        <end position="545"/>
    </location>
</feature>
<dbReference type="GO" id="GO:0005783">
    <property type="term" value="C:endoplasmic reticulum"/>
    <property type="evidence" value="ECO:0007669"/>
    <property type="project" value="UniProtKB-SubCell"/>
</dbReference>
<evidence type="ECO:0000256" key="9">
    <source>
        <dbReference type="ARBA" id="ARBA00023135"/>
    </source>
</evidence>
<evidence type="ECO:0000256" key="12">
    <source>
        <dbReference type="SAM" id="MobiDB-lite"/>
    </source>
</evidence>
<feature type="region of interest" description="Disordered" evidence="12">
    <location>
        <begin position="527"/>
        <end position="670"/>
    </location>
</feature>
<comment type="similarity">
    <text evidence="3 11">Belongs to the SRP72 family.</text>
</comment>
<evidence type="ECO:0000256" key="5">
    <source>
        <dbReference type="ARBA" id="ARBA00022490"/>
    </source>
</evidence>
<comment type="function">
    <text evidence="11">Component of the signal recognition particle (SRP) complex, a ribonucleoprotein complex that mediates the cotranslational targeting of secretory and membrane proteins to the endoplasmic reticulum (ER).</text>
</comment>
<dbReference type="HOGENOM" id="CLU_013808_1_0_1"/>
<keyword evidence="9 11" id="KW-0733">Signal recognition particle</keyword>
<keyword evidence="7" id="KW-0802">TPR repeat</keyword>
<dbReference type="InterPro" id="IPR011990">
    <property type="entry name" value="TPR-like_helical_dom_sf"/>
</dbReference>
<evidence type="ECO:0000256" key="11">
    <source>
        <dbReference type="PIRNR" id="PIRNR038922"/>
    </source>
</evidence>